<dbReference type="PANTHER" id="PTHR11645">
    <property type="entry name" value="PYRROLINE-5-CARBOXYLATE REDUCTASE"/>
    <property type="match status" value="1"/>
</dbReference>
<keyword evidence="4 7" id="KW-0028">Amino-acid biosynthesis</keyword>
<dbReference type="AlphaFoldDB" id="G7Q7H9"/>
<evidence type="ECO:0000256" key="7">
    <source>
        <dbReference type="RuleBase" id="RU003903"/>
    </source>
</evidence>
<dbReference type="HAMAP" id="MF_01925">
    <property type="entry name" value="P5C_reductase"/>
    <property type="match status" value="1"/>
</dbReference>
<evidence type="ECO:0000313" key="11">
    <source>
        <dbReference type="Proteomes" id="UP000004662"/>
    </source>
</evidence>
<dbReference type="InterPro" id="IPR028939">
    <property type="entry name" value="P5C_Rdtase_cat_N"/>
</dbReference>
<gene>
    <name evidence="4" type="primary">proC</name>
    <name evidence="10" type="ORF">DFW101_1121</name>
</gene>
<dbReference type="InterPro" id="IPR053790">
    <property type="entry name" value="P5CR-like_CS"/>
</dbReference>
<dbReference type="InterPro" id="IPR029036">
    <property type="entry name" value="P5CR_dimer"/>
</dbReference>
<dbReference type="InterPro" id="IPR000304">
    <property type="entry name" value="Pyrroline-COOH_reductase"/>
</dbReference>
<dbReference type="NCBIfam" id="TIGR00112">
    <property type="entry name" value="proC"/>
    <property type="match status" value="1"/>
</dbReference>
<reference evidence="11" key="1">
    <citation type="journal article" date="2015" name="Genome Announc.">
        <title>High-Quality Draft Genome Sequence of Desulfovibrio carbinoliphilus FW-101-2B, an Organic Acid-Oxidizing Sulfate-Reducing Bacterium Isolated from Uranium(VI)-Contaminated Groundwater.</title>
        <authorList>
            <person name="Ramsay B.D."/>
            <person name="Hwang C."/>
            <person name="Woo H.L."/>
            <person name="Carroll S.L."/>
            <person name="Lucas S."/>
            <person name="Han J."/>
            <person name="Lapidus A.L."/>
            <person name="Cheng J.F."/>
            <person name="Goodwin L.A."/>
            <person name="Pitluck S."/>
            <person name="Peters L."/>
            <person name="Chertkov O."/>
            <person name="Held B."/>
            <person name="Detter J.C."/>
            <person name="Han C.S."/>
            <person name="Tapia R."/>
            <person name="Land M.L."/>
            <person name="Hauser L.J."/>
            <person name="Kyrpides N.C."/>
            <person name="Ivanova N.N."/>
            <person name="Mikhailova N."/>
            <person name="Pagani I."/>
            <person name="Woyke T."/>
            <person name="Arkin A.P."/>
            <person name="Dehal P."/>
            <person name="Chivian D."/>
            <person name="Criddle C.S."/>
            <person name="Wu W."/>
            <person name="Chakraborty R."/>
            <person name="Hazen T.C."/>
            <person name="Fields M.W."/>
        </authorList>
    </citation>
    <scope>NUCLEOTIDE SEQUENCE [LARGE SCALE GENOMIC DNA]</scope>
    <source>
        <strain evidence="11">FW-101-2B</strain>
    </source>
</reference>
<feature type="domain" description="Pyrroline-5-carboxylate reductase catalytic N-terminal" evidence="8">
    <location>
        <begin position="5"/>
        <end position="96"/>
    </location>
</feature>
<evidence type="ECO:0000256" key="3">
    <source>
        <dbReference type="ARBA" id="ARBA00023002"/>
    </source>
</evidence>
<keyword evidence="11" id="KW-1185">Reference proteome</keyword>
<dbReference type="SUPFAM" id="SSF48179">
    <property type="entry name" value="6-phosphogluconate dehydrogenase C-terminal domain-like"/>
    <property type="match status" value="1"/>
</dbReference>
<keyword evidence="2 4" id="KW-0521">NADP</keyword>
<name>G7Q7H9_9BACT</name>
<protein>
    <recommendedName>
        <fullName evidence="4 5">Pyrroline-5-carboxylate reductase</fullName>
        <shortName evidence="4">P5C reductase</shortName>
        <shortName evidence="4">P5CR</shortName>
        <ecNumber evidence="4 5">1.5.1.2</ecNumber>
    </recommendedName>
    <alternativeName>
        <fullName evidence="4">PCA reductase</fullName>
    </alternativeName>
</protein>
<evidence type="ECO:0000256" key="2">
    <source>
        <dbReference type="ARBA" id="ARBA00022857"/>
    </source>
</evidence>
<comment type="subcellular location">
    <subcellularLocation>
        <location evidence="4">Cytoplasm</location>
    </subcellularLocation>
</comment>
<comment type="catalytic activity">
    <reaction evidence="4 7">
        <text>L-proline + NADP(+) = (S)-1-pyrroline-5-carboxylate + NADPH + 2 H(+)</text>
        <dbReference type="Rhea" id="RHEA:14109"/>
        <dbReference type="ChEBI" id="CHEBI:15378"/>
        <dbReference type="ChEBI" id="CHEBI:17388"/>
        <dbReference type="ChEBI" id="CHEBI:57783"/>
        <dbReference type="ChEBI" id="CHEBI:58349"/>
        <dbReference type="ChEBI" id="CHEBI:60039"/>
        <dbReference type="EC" id="1.5.1.2"/>
    </reaction>
</comment>
<evidence type="ECO:0000256" key="1">
    <source>
        <dbReference type="ARBA" id="ARBA00005525"/>
    </source>
</evidence>
<dbReference type="UniPathway" id="UPA00098">
    <property type="reaction ID" value="UER00361"/>
</dbReference>
<dbReference type="InterPro" id="IPR008927">
    <property type="entry name" value="6-PGluconate_DH-like_C_sf"/>
</dbReference>
<dbReference type="PIRSF" id="PIRSF000193">
    <property type="entry name" value="Pyrrol-5-carb_rd"/>
    <property type="match status" value="1"/>
</dbReference>
<dbReference type="InterPro" id="IPR036291">
    <property type="entry name" value="NAD(P)-bd_dom_sf"/>
</dbReference>
<dbReference type="RefSeq" id="WP_009180546.1">
    <property type="nucleotide sequence ID" value="NZ_CM001368.1"/>
</dbReference>
<dbReference type="GO" id="GO:0005737">
    <property type="term" value="C:cytoplasm"/>
    <property type="evidence" value="ECO:0007669"/>
    <property type="project" value="UniProtKB-SubCell"/>
</dbReference>
<evidence type="ECO:0000313" key="10">
    <source>
        <dbReference type="EMBL" id="EHJ47132.1"/>
    </source>
</evidence>
<dbReference type="Gene3D" id="1.10.3730.10">
    <property type="entry name" value="ProC C-terminal domain-like"/>
    <property type="match status" value="1"/>
</dbReference>
<dbReference type="FunFam" id="1.10.3730.10:FF:000001">
    <property type="entry name" value="Pyrroline-5-carboxylate reductase"/>
    <property type="match status" value="1"/>
</dbReference>
<dbReference type="PROSITE" id="PS00521">
    <property type="entry name" value="P5CR"/>
    <property type="match status" value="1"/>
</dbReference>
<evidence type="ECO:0000259" key="9">
    <source>
        <dbReference type="Pfam" id="PF14748"/>
    </source>
</evidence>
<dbReference type="Proteomes" id="UP000004662">
    <property type="component" value="Chromosome"/>
</dbReference>
<evidence type="ECO:0000256" key="5">
    <source>
        <dbReference type="NCBIfam" id="TIGR00112"/>
    </source>
</evidence>
<keyword evidence="4 7" id="KW-0641">Proline biosynthesis</keyword>
<comment type="catalytic activity">
    <reaction evidence="4">
        <text>L-proline + NAD(+) = (S)-1-pyrroline-5-carboxylate + NADH + 2 H(+)</text>
        <dbReference type="Rhea" id="RHEA:14105"/>
        <dbReference type="ChEBI" id="CHEBI:15378"/>
        <dbReference type="ChEBI" id="CHEBI:17388"/>
        <dbReference type="ChEBI" id="CHEBI:57540"/>
        <dbReference type="ChEBI" id="CHEBI:57945"/>
        <dbReference type="ChEBI" id="CHEBI:60039"/>
        <dbReference type="EC" id="1.5.1.2"/>
    </reaction>
</comment>
<sequence>MAAVIGFLGAGNMGTAIIKGLAGVTGVSAVAYDVDAAKVEALAGDGLATRAETPELLGRQSDYVILCVKPQYLEAAMDALAPHLRPETVVLSIVAGVTMTRLRALAGENNPVVRVMPNTPALVGAGQFALCLDDPALPAEKKAFVRELFARLGRTYVLEEKHFDAFTGLAGSGPAYVLYFMEALIESGVLMGFPREAATDIVSGLIEGTAKLAAQSGIHPSILREMVTSPAGTTIEALMHLDRQAVRASVIDAVAASRDRSKALGA</sequence>
<dbReference type="eggNOG" id="COG0345">
    <property type="taxonomic scope" value="Bacteria"/>
</dbReference>
<dbReference type="Gene3D" id="3.40.50.720">
    <property type="entry name" value="NAD(P)-binding Rossmann-like Domain"/>
    <property type="match status" value="1"/>
</dbReference>
<comment type="function">
    <text evidence="4">Catalyzes the reduction of 1-pyrroline-5-carboxylate (PCA) to L-proline.</text>
</comment>
<accession>G7Q7H9</accession>
<dbReference type="HOGENOM" id="CLU_042344_0_2_7"/>
<dbReference type="SUPFAM" id="SSF51735">
    <property type="entry name" value="NAD(P)-binding Rossmann-fold domains"/>
    <property type="match status" value="1"/>
</dbReference>
<feature type="binding site" evidence="6">
    <location>
        <begin position="8"/>
        <end position="13"/>
    </location>
    <ligand>
        <name>NADP(+)</name>
        <dbReference type="ChEBI" id="CHEBI:58349"/>
    </ligand>
</feature>
<dbReference type="GO" id="GO:0004735">
    <property type="term" value="F:pyrroline-5-carboxylate reductase activity"/>
    <property type="evidence" value="ECO:0007669"/>
    <property type="project" value="UniProtKB-UniRule"/>
</dbReference>
<organism evidence="10 11">
    <name type="scientific">Solidesulfovibrio carbinoliphilus subsp. oakridgensis</name>
    <dbReference type="NCBI Taxonomy" id="694327"/>
    <lineage>
        <taxon>Bacteria</taxon>
        <taxon>Pseudomonadati</taxon>
        <taxon>Thermodesulfobacteriota</taxon>
        <taxon>Desulfovibrionia</taxon>
        <taxon>Desulfovibrionales</taxon>
        <taxon>Desulfovibrionaceae</taxon>
        <taxon>Solidesulfovibrio</taxon>
    </lineage>
</organism>
<comment type="pathway">
    <text evidence="4 7">Amino-acid biosynthesis; L-proline biosynthesis; L-proline from L-glutamate 5-semialdehyde: step 1/1.</text>
</comment>
<feature type="domain" description="Pyrroline-5-carboxylate reductase dimerisation" evidence="9">
    <location>
        <begin position="160"/>
        <end position="263"/>
    </location>
</feature>
<evidence type="ECO:0000256" key="6">
    <source>
        <dbReference type="PIRSR" id="PIRSR000193-1"/>
    </source>
</evidence>
<dbReference type="OrthoDB" id="9805754at2"/>
<proteinExistence type="inferred from homology"/>
<dbReference type="Pfam" id="PF14748">
    <property type="entry name" value="P5CR_dimer"/>
    <property type="match status" value="1"/>
</dbReference>
<comment type="similarity">
    <text evidence="1 4 7">Belongs to the pyrroline-5-carboxylate reductase family.</text>
</comment>
<keyword evidence="3 4" id="KW-0560">Oxidoreductase</keyword>
<evidence type="ECO:0000259" key="8">
    <source>
        <dbReference type="Pfam" id="PF03807"/>
    </source>
</evidence>
<evidence type="ECO:0000256" key="4">
    <source>
        <dbReference type="HAMAP-Rule" id="MF_01925"/>
    </source>
</evidence>
<dbReference type="STRING" id="694327.DFW101_1121"/>
<dbReference type="EC" id="1.5.1.2" evidence="4 5"/>
<dbReference type="EMBL" id="CM001368">
    <property type="protein sequence ID" value="EHJ47132.1"/>
    <property type="molecule type" value="Genomic_DNA"/>
</dbReference>
<dbReference type="Pfam" id="PF03807">
    <property type="entry name" value="F420_oxidored"/>
    <property type="match status" value="1"/>
</dbReference>
<keyword evidence="4" id="KW-0963">Cytoplasm</keyword>
<dbReference type="GO" id="GO:0055129">
    <property type="term" value="P:L-proline biosynthetic process"/>
    <property type="evidence" value="ECO:0007669"/>
    <property type="project" value="UniProtKB-UniRule"/>
</dbReference>
<dbReference type="PANTHER" id="PTHR11645:SF0">
    <property type="entry name" value="PYRROLINE-5-CARBOXYLATE REDUCTASE 3"/>
    <property type="match status" value="1"/>
</dbReference>